<dbReference type="AlphaFoldDB" id="A0A813MNG2"/>
<keyword evidence="2" id="KW-0732">Signal</keyword>
<feature type="region of interest" description="Disordered" evidence="1">
    <location>
        <begin position="42"/>
        <end position="65"/>
    </location>
</feature>
<dbReference type="Proteomes" id="UP000663852">
    <property type="component" value="Unassembled WGS sequence"/>
</dbReference>
<name>A0A813MNG2_ADIRI</name>
<dbReference type="OrthoDB" id="9989343at2759"/>
<evidence type="ECO:0000313" key="6">
    <source>
        <dbReference type="Proteomes" id="UP000663852"/>
    </source>
</evidence>
<dbReference type="EMBL" id="CAJNOR010000051">
    <property type="protein sequence ID" value="CAF0774292.1"/>
    <property type="molecule type" value="Genomic_DNA"/>
</dbReference>
<gene>
    <name evidence="3" type="ORF">EDS130_LOCUS641</name>
    <name evidence="4" type="ORF">XAT740_LOCUS1620</name>
</gene>
<sequence>MSIQISFLFCICIAVAVPLVALATSNHQVEEGMVDNFNGIDRFEETRHRGQQPHHSLSQDDGSSENEHFLLKKAADFEQILKPCNKIPASGRGQEYADCVRNRMLLMGRRKRRQAV</sequence>
<dbReference type="EMBL" id="CAJNOJ010000002">
    <property type="protein sequence ID" value="CAF0725336.1"/>
    <property type="molecule type" value="Genomic_DNA"/>
</dbReference>
<comment type="caution">
    <text evidence="3">The sequence shown here is derived from an EMBL/GenBank/DDBJ whole genome shotgun (WGS) entry which is preliminary data.</text>
</comment>
<feature type="chain" id="PRO_5036222363" evidence="2">
    <location>
        <begin position="24"/>
        <end position="116"/>
    </location>
</feature>
<proteinExistence type="predicted"/>
<dbReference type="Proteomes" id="UP000663828">
    <property type="component" value="Unassembled WGS sequence"/>
</dbReference>
<organism evidence="3 6">
    <name type="scientific">Adineta ricciae</name>
    <name type="common">Rotifer</name>
    <dbReference type="NCBI Taxonomy" id="249248"/>
    <lineage>
        <taxon>Eukaryota</taxon>
        <taxon>Metazoa</taxon>
        <taxon>Spiralia</taxon>
        <taxon>Gnathifera</taxon>
        <taxon>Rotifera</taxon>
        <taxon>Eurotatoria</taxon>
        <taxon>Bdelloidea</taxon>
        <taxon>Adinetida</taxon>
        <taxon>Adinetidae</taxon>
        <taxon>Adineta</taxon>
    </lineage>
</organism>
<evidence type="ECO:0000313" key="3">
    <source>
        <dbReference type="EMBL" id="CAF0725336.1"/>
    </source>
</evidence>
<evidence type="ECO:0000256" key="1">
    <source>
        <dbReference type="SAM" id="MobiDB-lite"/>
    </source>
</evidence>
<evidence type="ECO:0000313" key="5">
    <source>
        <dbReference type="Proteomes" id="UP000663828"/>
    </source>
</evidence>
<protein>
    <submittedName>
        <fullName evidence="3">Uncharacterized protein</fullName>
    </submittedName>
</protein>
<accession>A0A813MNG2</accession>
<reference evidence="3" key="1">
    <citation type="submission" date="2021-02" db="EMBL/GenBank/DDBJ databases">
        <authorList>
            <person name="Nowell W R."/>
        </authorList>
    </citation>
    <scope>NUCLEOTIDE SEQUENCE</scope>
</reference>
<keyword evidence="5" id="KW-1185">Reference proteome</keyword>
<feature type="signal peptide" evidence="2">
    <location>
        <begin position="1"/>
        <end position="23"/>
    </location>
</feature>
<evidence type="ECO:0000256" key="2">
    <source>
        <dbReference type="SAM" id="SignalP"/>
    </source>
</evidence>
<evidence type="ECO:0000313" key="4">
    <source>
        <dbReference type="EMBL" id="CAF0774292.1"/>
    </source>
</evidence>